<organism evidence="4 5">
    <name type="scientific">Cellulomonas carbonis T26</name>
    <dbReference type="NCBI Taxonomy" id="947969"/>
    <lineage>
        <taxon>Bacteria</taxon>
        <taxon>Bacillati</taxon>
        <taxon>Actinomycetota</taxon>
        <taxon>Actinomycetes</taxon>
        <taxon>Micrococcales</taxon>
        <taxon>Cellulomonadaceae</taxon>
        <taxon>Cellulomonas</taxon>
    </lineage>
</organism>
<dbReference type="SMART" id="SM00563">
    <property type="entry name" value="PlsC"/>
    <property type="match status" value="1"/>
</dbReference>
<dbReference type="RefSeq" id="WP_043610024.1">
    <property type="nucleotide sequence ID" value="NZ_AXCY01000155.1"/>
</dbReference>
<keyword evidence="2 4" id="KW-0012">Acyltransferase</keyword>
<comment type="caution">
    <text evidence="4">The sequence shown here is derived from an EMBL/GenBank/DDBJ whole genome shotgun (WGS) entry which is preliminary data.</text>
</comment>
<accession>A0A0A0BLS4</accession>
<dbReference type="Pfam" id="PF01553">
    <property type="entry name" value="Acyltransferase"/>
    <property type="match status" value="1"/>
</dbReference>
<reference evidence="4 5" key="1">
    <citation type="submission" date="2013-08" db="EMBL/GenBank/DDBJ databases">
        <title>Genome sequencing of Cellulomonas carbonis T26.</title>
        <authorList>
            <person name="Chen F."/>
            <person name="Li Y."/>
            <person name="Wang G."/>
        </authorList>
    </citation>
    <scope>NUCLEOTIDE SEQUENCE [LARGE SCALE GENOMIC DNA]</scope>
    <source>
        <strain evidence="4 5">T26</strain>
    </source>
</reference>
<dbReference type="GO" id="GO:0005886">
    <property type="term" value="C:plasma membrane"/>
    <property type="evidence" value="ECO:0007669"/>
    <property type="project" value="TreeGrafter"/>
</dbReference>
<evidence type="ECO:0000313" key="5">
    <source>
        <dbReference type="Proteomes" id="UP000029839"/>
    </source>
</evidence>
<name>A0A0A0BLS4_9CELL</name>
<dbReference type="PANTHER" id="PTHR10434:SF11">
    <property type="entry name" value="1-ACYL-SN-GLYCEROL-3-PHOSPHATE ACYLTRANSFERASE"/>
    <property type="match status" value="1"/>
</dbReference>
<gene>
    <name evidence="4" type="ORF">N868_06290</name>
</gene>
<evidence type="ECO:0000259" key="3">
    <source>
        <dbReference type="SMART" id="SM00563"/>
    </source>
</evidence>
<dbReference type="EMBL" id="AXCY01000155">
    <property type="protein sequence ID" value="KGM08800.1"/>
    <property type="molecule type" value="Genomic_DNA"/>
</dbReference>
<dbReference type="PANTHER" id="PTHR10434">
    <property type="entry name" value="1-ACYL-SN-GLYCEROL-3-PHOSPHATE ACYLTRANSFERASE"/>
    <property type="match status" value="1"/>
</dbReference>
<keyword evidence="5" id="KW-1185">Reference proteome</keyword>
<keyword evidence="1 4" id="KW-0808">Transferase</keyword>
<dbReference type="InterPro" id="IPR002123">
    <property type="entry name" value="Plipid/glycerol_acylTrfase"/>
</dbReference>
<evidence type="ECO:0000256" key="1">
    <source>
        <dbReference type="ARBA" id="ARBA00022679"/>
    </source>
</evidence>
<sequence length="234" mass="24047">MSRVTASAGSRVPATWGPRWSRHLGRLLAHVVWDTQVLGAEHVPVAGPVVVAANHIGVVDGPVVHGAVPRGTHILVKEEMFAGPLGPVLRAAGQIPVDRTGGRPALAAALGVLRRGGAVGIFPEGVRGRGDVSSSRAGVAWLAVNSGAPVVLTAVLGTRRTGESVGHVPGVRRRLVVAFDEPLVLGRGPGVSGRQAVADAHELLRVRLAEHVERTVARTGVPLPDDHGLAGPPG</sequence>
<dbReference type="OrthoDB" id="9808424at2"/>
<dbReference type="GO" id="GO:0003841">
    <property type="term" value="F:1-acylglycerol-3-phosphate O-acyltransferase activity"/>
    <property type="evidence" value="ECO:0007669"/>
    <property type="project" value="TreeGrafter"/>
</dbReference>
<feature type="domain" description="Phospholipid/glycerol acyltransferase" evidence="3">
    <location>
        <begin position="49"/>
        <end position="158"/>
    </location>
</feature>
<dbReference type="Proteomes" id="UP000029839">
    <property type="component" value="Unassembled WGS sequence"/>
</dbReference>
<dbReference type="CDD" id="cd07989">
    <property type="entry name" value="LPLAT_AGPAT-like"/>
    <property type="match status" value="1"/>
</dbReference>
<reference evidence="4 5" key="2">
    <citation type="journal article" date="2015" name="Stand. Genomic Sci.">
        <title>Draft genome sequence of Cellulomonas carbonis T26(T) and comparative analysis of six Cellulomonas genomes.</title>
        <authorList>
            <person name="Zhuang W."/>
            <person name="Zhang S."/>
            <person name="Xia X."/>
            <person name="Wang G."/>
        </authorList>
    </citation>
    <scope>NUCLEOTIDE SEQUENCE [LARGE SCALE GENOMIC DNA]</scope>
    <source>
        <strain evidence="4 5">T26</strain>
    </source>
</reference>
<protein>
    <submittedName>
        <fullName evidence="4">Glycerol acyltransferase</fullName>
    </submittedName>
</protein>
<evidence type="ECO:0000313" key="4">
    <source>
        <dbReference type="EMBL" id="KGM08800.1"/>
    </source>
</evidence>
<evidence type="ECO:0000256" key="2">
    <source>
        <dbReference type="ARBA" id="ARBA00023315"/>
    </source>
</evidence>
<dbReference type="GO" id="GO:0006654">
    <property type="term" value="P:phosphatidic acid biosynthetic process"/>
    <property type="evidence" value="ECO:0007669"/>
    <property type="project" value="TreeGrafter"/>
</dbReference>
<dbReference type="SUPFAM" id="SSF69593">
    <property type="entry name" value="Glycerol-3-phosphate (1)-acyltransferase"/>
    <property type="match status" value="1"/>
</dbReference>
<proteinExistence type="predicted"/>
<dbReference type="AlphaFoldDB" id="A0A0A0BLS4"/>